<dbReference type="SUPFAM" id="SSF50729">
    <property type="entry name" value="PH domain-like"/>
    <property type="match status" value="1"/>
</dbReference>
<dbReference type="PROSITE" id="PS50003">
    <property type="entry name" value="PH_DOMAIN"/>
    <property type="match status" value="1"/>
</dbReference>
<reference evidence="4 5" key="1">
    <citation type="submission" date="2017-06" db="EMBL/GenBank/DDBJ databases">
        <title>A platform for efficient transgenesis in Macrostomum lignano, a flatworm model organism for stem cell research.</title>
        <authorList>
            <person name="Berezikov E."/>
        </authorList>
    </citation>
    <scope>NUCLEOTIDE SEQUENCE [LARGE SCALE GENOMIC DNA]</scope>
    <source>
        <strain evidence="4">DV1</strain>
        <tissue evidence="4">Whole organism</tissue>
    </source>
</reference>
<sequence>MFRPVKRRPSLPDFRSCTPVAAGTGNAICKLAQAVIEEDRARSFLVRPAPCGEPLHRDADRVRGRDRRNEKRLSAGDSRERLAEQLRQCEQSLPRQDNPQLEAVSSDLQAVWQLSVSDLPGNSSGQASGKIVKQQAAIWELCHTELNILRHLKTIIEVYANVLQHLQSSAGLLTDVSTQRLFPCLSAVFQAHYTLWSLHLKPALLVAKQRGGFIRPSDFQSGFEGFPQIFQPSVDYCLSISDCKEYLRLQEKNDAFNEFVKWAQKYSARNYSSDEGSVDLQLKSLLTTPFQRITKYGLLLQEILRHTEEPGDRESLEIMILKVTEFCSQLNSRYQKKTDEDEVRVVADKLEEDAKLQDAIDSFGEDCSSLMERYRLSLLRPMQHNGQQRRKIFEGDLRLKDERGKWSEARCLLFTDMLLLARGSKRPSLRPLRSPIRLDKLVTHRLGDGSNSFVAAVLSDFGSIDSLLCLAAQDQRQCDDWLERLRRAREALLRQLQLLPQPPPKSSALQQASAATCPRCNHHSFDSAIAARPVSPKPPPPSQPERWLSEPAARTRPTLHCAHSSSELDGLRGATAAAESSQPIRLDSESTLYQQQHHQQSRSSSADDSGGGGEVGTFPASQELTPERQRLLISLSRSDGRESSQV</sequence>
<dbReference type="SMART" id="SM00233">
    <property type="entry name" value="PH"/>
    <property type="match status" value="1"/>
</dbReference>
<dbReference type="Gene3D" id="1.20.900.10">
    <property type="entry name" value="Dbl homology (DH) domain"/>
    <property type="match status" value="1"/>
</dbReference>
<dbReference type="InterPro" id="IPR035899">
    <property type="entry name" value="DBL_dom_sf"/>
</dbReference>
<evidence type="ECO:0000259" key="2">
    <source>
        <dbReference type="PROSITE" id="PS50003"/>
    </source>
</evidence>
<evidence type="ECO:0000256" key="1">
    <source>
        <dbReference type="SAM" id="MobiDB-lite"/>
    </source>
</evidence>
<dbReference type="AlphaFoldDB" id="A0A267E1Y0"/>
<evidence type="ECO:0008006" key="6">
    <source>
        <dbReference type="Google" id="ProtNLM"/>
    </source>
</evidence>
<name>A0A267E1Y0_9PLAT</name>
<evidence type="ECO:0000313" key="5">
    <source>
        <dbReference type="Proteomes" id="UP000215902"/>
    </source>
</evidence>
<dbReference type="InterPro" id="IPR001331">
    <property type="entry name" value="GDS_CDC24_CS"/>
</dbReference>
<dbReference type="GO" id="GO:0007266">
    <property type="term" value="P:Rho protein signal transduction"/>
    <property type="evidence" value="ECO:0007669"/>
    <property type="project" value="TreeGrafter"/>
</dbReference>
<organism evidence="4 5">
    <name type="scientific">Macrostomum lignano</name>
    <dbReference type="NCBI Taxonomy" id="282301"/>
    <lineage>
        <taxon>Eukaryota</taxon>
        <taxon>Metazoa</taxon>
        <taxon>Spiralia</taxon>
        <taxon>Lophotrochozoa</taxon>
        <taxon>Platyhelminthes</taxon>
        <taxon>Rhabditophora</taxon>
        <taxon>Macrostomorpha</taxon>
        <taxon>Macrostomida</taxon>
        <taxon>Macrostomidae</taxon>
        <taxon>Macrostomum</taxon>
    </lineage>
</organism>
<feature type="compositionally biased region" description="Low complexity" evidence="1">
    <location>
        <begin position="594"/>
        <end position="608"/>
    </location>
</feature>
<dbReference type="CDD" id="cd00160">
    <property type="entry name" value="RhoGEF"/>
    <property type="match status" value="1"/>
</dbReference>
<feature type="region of interest" description="Disordered" evidence="1">
    <location>
        <begin position="55"/>
        <end position="77"/>
    </location>
</feature>
<protein>
    <recommendedName>
        <fullName evidence="6">DH domain-containing protein</fullName>
    </recommendedName>
</protein>
<dbReference type="PROSITE" id="PS50010">
    <property type="entry name" value="DH_2"/>
    <property type="match status" value="1"/>
</dbReference>
<dbReference type="PROSITE" id="PS00741">
    <property type="entry name" value="DH_1"/>
    <property type="match status" value="1"/>
</dbReference>
<dbReference type="GO" id="GO:0030424">
    <property type="term" value="C:axon"/>
    <property type="evidence" value="ECO:0007669"/>
    <property type="project" value="TreeGrafter"/>
</dbReference>
<dbReference type="InterPro" id="IPR000219">
    <property type="entry name" value="DH_dom"/>
</dbReference>
<evidence type="ECO:0000259" key="3">
    <source>
        <dbReference type="PROSITE" id="PS50010"/>
    </source>
</evidence>
<dbReference type="GO" id="GO:0005085">
    <property type="term" value="F:guanyl-nucleotide exchange factor activity"/>
    <property type="evidence" value="ECO:0007669"/>
    <property type="project" value="InterPro"/>
</dbReference>
<comment type="caution">
    <text evidence="4">The sequence shown here is derived from an EMBL/GenBank/DDBJ whole genome shotgun (WGS) entry which is preliminary data.</text>
</comment>
<gene>
    <name evidence="4" type="ORF">BOX15_Mlig019437g1</name>
</gene>
<dbReference type="Pfam" id="PF00621">
    <property type="entry name" value="RhoGEF"/>
    <property type="match status" value="1"/>
</dbReference>
<dbReference type="InterPro" id="IPR001849">
    <property type="entry name" value="PH_domain"/>
</dbReference>
<feature type="domain" description="PH" evidence="2">
    <location>
        <begin position="390"/>
        <end position="490"/>
    </location>
</feature>
<accession>A0A267E1Y0</accession>
<dbReference type="PANTHER" id="PTHR13217:SF11">
    <property type="entry name" value="PLECKSTRIN HOMOLOGY DOMAIN-CONTAINING FAMILY G MEMBER 5"/>
    <property type="match status" value="1"/>
</dbReference>
<dbReference type="GO" id="GO:0030139">
    <property type="term" value="C:endocytic vesicle"/>
    <property type="evidence" value="ECO:0007669"/>
    <property type="project" value="TreeGrafter"/>
</dbReference>
<evidence type="ECO:0000313" key="4">
    <source>
        <dbReference type="EMBL" id="PAA55446.1"/>
    </source>
</evidence>
<dbReference type="OrthoDB" id="660555at2759"/>
<dbReference type="SUPFAM" id="SSF48065">
    <property type="entry name" value="DBL homology domain (DH-domain)"/>
    <property type="match status" value="1"/>
</dbReference>
<dbReference type="InterPro" id="IPR040181">
    <property type="entry name" value="PKHG5/7"/>
</dbReference>
<keyword evidence="5" id="KW-1185">Reference proteome</keyword>
<dbReference type="GO" id="GO:0005886">
    <property type="term" value="C:plasma membrane"/>
    <property type="evidence" value="ECO:0007669"/>
    <property type="project" value="TreeGrafter"/>
</dbReference>
<dbReference type="PANTHER" id="PTHR13217">
    <property type="entry name" value="PLECKSTRIN HOMOLOGY DOMAIN-CONTAINING FAMILY G MEMBER 7"/>
    <property type="match status" value="1"/>
</dbReference>
<dbReference type="InterPro" id="IPR011993">
    <property type="entry name" value="PH-like_dom_sf"/>
</dbReference>
<feature type="domain" description="DH" evidence="3">
    <location>
        <begin position="133"/>
        <end position="333"/>
    </location>
</feature>
<dbReference type="EMBL" id="NIVC01002752">
    <property type="protein sequence ID" value="PAA55446.1"/>
    <property type="molecule type" value="Genomic_DNA"/>
</dbReference>
<dbReference type="GO" id="GO:0043542">
    <property type="term" value="P:endothelial cell migration"/>
    <property type="evidence" value="ECO:0007669"/>
    <property type="project" value="TreeGrafter"/>
</dbReference>
<feature type="region of interest" description="Disordered" evidence="1">
    <location>
        <begin position="563"/>
        <end position="646"/>
    </location>
</feature>
<dbReference type="STRING" id="282301.A0A267E1Y0"/>
<dbReference type="Gene3D" id="2.30.29.30">
    <property type="entry name" value="Pleckstrin-homology domain (PH domain)/Phosphotyrosine-binding domain (PTB)"/>
    <property type="match status" value="1"/>
</dbReference>
<proteinExistence type="predicted"/>
<dbReference type="SMART" id="SM00325">
    <property type="entry name" value="RhoGEF"/>
    <property type="match status" value="1"/>
</dbReference>
<dbReference type="Proteomes" id="UP000215902">
    <property type="component" value="Unassembled WGS sequence"/>
</dbReference>
<feature type="compositionally biased region" description="Polar residues" evidence="1">
    <location>
        <begin position="578"/>
        <end position="593"/>
    </location>
</feature>